<organism evidence="2 3">
    <name type="scientific">Acanthoscelides obtectus</name>
    <name type="common">Bean weevil</name>
    <name type="synonym">Bruchus obtectus</name>
    <dbReference type="NCBI Taxonomy" id="200917"/>
    <lineage>
        <taxon>Eukaryota</taxon>
        <taxon>Metazoa</taxon>
        <taxon>Ecdysozoa</taxon>
        <taxon>Arthropoda</taxon>
        <taxon>Hexapoda</taxon>
        <taxon>Insecta</taxon>
        <taxon>Pterygota</taxon>
        <taxon>Neoptera</taxon>
        <taxon>Endopterygota</taxon>
        <taxon>Coleoptera</taxon>
        <taxon>Polyphaga</taxon>
        <taxon>Cucujiformia</taxon>
        <taxon>Chrysomeloidea</taxon>
        <taxon>Chrysomelidae</taxon>
        <taxon>Bruchinae</taxon>
        <taxon>Bruchini</taxon>
        <taxon>Acanthoscelides</taxon>
    </lineage>
</organism>
<dbReference type="EMBL" id="CAKOFQ010007646">
    <property type="protein sequence ID" value="CAH2005528.1"/>
    <property type="molecule type" value="Genomic_DNA"/>
</dbReference>
<dbReference type="AlphaFoldDB" id="A0A9P0M1P9"/>
<reference evidence="2" key="1">
    <citation type="submission" date="2022-03" db="EMBL/GenBank/DDBJ databases">
        <authorList>
            <person name="Sayadi A."/>
        </authorList>
    </citation>
    <scope>NUCLEOTIDE SEQUENCE</scope>
</reference>
<feature type="transmembrane region" description="Helical" evidence="1">
    <location>
        <begin position="20"/>
        <end position="40"/>
    </location>
</feature>
<keyword evidence="1" id="KW-1133">Transmembrane helix</keyword>
<evidence type="ECO:0000313" key="3">
    <source>
        <dbReference type="Proteomes" id="UP001152888"/>
    </source>
</evidence>
<proteinExistence type="predicted"/>
<dbReference type="OrthoDB" id="294730at2759"/>
<comment type="caution">
    <text evidence="2">The sequence shown here is derived from an EMBL/GenBank/DDBJ whole genome shotgun (WGS) entry which is preliminary data.</text>
</comment>
<keyword evidence="1" id="KW-0812">Transmembrane</keyword>
<protein>
    <submittedName>
        <fullName evidence="2">Uncharacterized protein</fullName>
    </submittedName>
</protein>
<name>A0A9P0M1P9_ACAOB</name>
<dbReference type="Proteomes" id="UP001152888">
    <property type="component" value="Unassembled WGS sequence"/>
</dbReference>
<sequence>MSLREVIVSFSIFQGRDLTIAFSLITFTYLFIGVVFYVGFPLAKTCIEDLFQIYKNIHLPETKTNTWVNNTNNLQNKHTQLFQQNFTLYYSFTALMIRLN</sequence>
<accession>A0A9P0M1P9</accession>
<gene>
    <name evidence="2" type="ORF">ACAOBT_LOCUS28600</name>
</gene>
<evidence type="ECO:0000256" key="1">
    <source>
        <dbReference type="SAM" id="Phobius"/>
    </source>
</evidence>
<keyword evidence="3" id="KW-1185">Reference proteome</keyword>
<keyword evidence="1" id="KW-0472">Membrane</keyword>
<evidence type="ECO:0000313" key="2">
    <source>
        <dbReference type="EMBL" id="CAH2005528.1"/>
    </source>
</evidence>